<evidence type="ECO:0000313" key="2">
    <source>
        <dbReference type="Proteomes" id="UP001595075"/>
    </source>
</evidence>
<name>A0ABR4CK08_9HELO</name>
<dbReference type="Proteomes" id="UP001595075">
    <property type="component" value="Unassembled WGS sequence"/>
</dbReference>
<accession>A0ABR4CK08</accession>
<comment type="caution">
    <text evidence="1">The sequence shown here is derived from an EMBL/GenBank/DDBJ whole genome shotgun (WGS) entry which is preliminary data.</text>
</comment>
<evidence type="ECO:0000313" key="1">
    <source>
        <dbReference type="EMBL" id="KAL2069842.1"/>
    </source>
</evidence>
<organism evidence="1 2">
    <name type="scientific">Oculimacula yallundae</name>
    <dbReference type="NCBI Taxonomy" id="86028"/>
    <lineage>
        <taxon>Eukaryota</taxon>
        <taxon>Fungi</taxon>
        <taxon>Dikarya</taxon>
        <taxon>Ascomycota</taxon>
        <taxon>Pezizomycotina</taxon>
        <taxon>Leotiomycetes</taxon>
        <taxon>Helotiales</taxon>
        <taxon>Ploettnerulaceae</taxon>
        <taxon>Oculimacula</taxon>
    </lineage>
</organism>
<sequence>MPLLQLVGQVKATGSWLNLDRKQGWQLGSGPGKYCSNRLPLLPSLYPTAFFFPTFSSQIPDCGEHSGKLARALRYGLMFTAQSSILWVPYPFFSSSIVVFQEGQGPGLQDP</sequence>
<reference evidence="1 2" key="1">
    <citation type="journal article" date="2024" name="Commun. Biol.">
        <title>Comparative genomic analysis of thermophilic fungi reveals convergent evolutionary adaptations and gene losses.</title>
        <authorList>
            <person name="Steindorff A.S."/>
            <person name="Aguilar-Pontes M.V."/>
            <person name="Robinson A.J."/>
            <person name="Andreopoulos B."/>
            <person name="LaButti K."/>
            <person name="Kuo A."/>
            <person name="Mondo S."/>
            <person name="Riley R."/>
            <person name="Otillar R."/>
            <person name="Haridas S."/>
            <person name="Lipzen A."/>
            <person name="Grimwood J."/>
            <person name="Schmutz J."/>
            <person name="Clum A."/>
            <person name="Reid I.D."/>
            <person name="Moisan M.C."/>
            <person name="Butler G."/>
            <person name="Nguyen T.T.M."/>
            <person name="Dewar K."/>
            <person name="Conant G."/>
            <person name="Drula E."/>
            <person name="Henrissat B."/>
            <person name="Hansel C."/>
            <person name="Singer S."/>
            <person name="Hutchinson M.I."/>
            <person name="de Vries R.P."/>
            <person name="Natvig D.O."/>
            <person name="Powell A.J."/>
            <person name="Tsang A."/>
            <person name="Grigoriev I.V."/>
        </authorList>
    </citation>
    <scope>NUCLEOTIDE SEQUENCE [LARGE SCALE GENOMIC DNA]</scope>
    <source>
        <strain evidence="1 2">CBS 494.80</strain>
    </source>
</reference>
<gene>
    <name evidence="1" type="ORF">VTL71DRAFT_14521</name>
</gene>
<proteinExistence type="predicted"/>
<keyword evidence="2" id="KW-1185">Reference proteome</keyword>
<dbReference type="EMBL" id="JAZHXI010000007">
    <property type="protein sequence ID" value="KAL2069842.1"/>
    <property type="molecule type" value="Genomic_DNA"/>
</dbReference>
<protein>
    <submittedName>
        <fullName evidence="1">Uncharacterized protein</fullName>
    </submittedName>
</protein>